<dbReference type="HOGENOM" id="CLU_044146_1_1_9"/>
<dbReference type="PANTHER" id="PTHR10000:SF23">
    <property type="entry name" value="5-AMINO-6-(5-PHOSPHO-D-RIBITYLAMINO)URACIL PHOSPHATASE YITU"/>
    <property type="match status" value="1"/>
</dbReference>
<proteinExistence type="predicted"/>
<reference evidence="1" key="1">
    <citation type="submission" date="2009-09" db="EMBL/GenBank/DDBJ databases">
        <authorList>
            <consortium name="The Broad Institute Genome Sequencing Platform"/>
            <person name="Ward D."/>
            <person name="Feldgarden M."/>
            <person name="Earl A."/>
            <person name="Young S.K."/>
            <person name="Zeng Q."/>
            <person name="Koehrsen M."/>
            <person name="Alvarado L."/>
            <person name="Berlin A."/>
            <person name="Bochicchio J."/>
            <person name="Borenstein D."/>
            <person name="Chapman S.B."/>
            <person name="Chen Z."/>
            <person name="Engels R."/>
            <person name="Freedman E."/>
            <person name="Gellesch M."/>
            <person name="Goldberg J."/>
            <person name="Griggs A."/>
            <person name="Gujja S."/>
            <person name="Heilman E."/>
            <person name="Heiman D."/>
            <person name="Hepburn T."/>
            <person name="Howarth C."/>
            <person name="Jen D."/>
            <person name="Larson L."/>
            <person name="Lewis B."/>
            <person name="Mehta T."/>
            <person name="Park D."/>
            <person name="Pearson M."/>
            <person name="Roberts A."/>
            <person name="Saif S."/>
            <person name="Shea T."/>
            <person name="Shenoy N."/>
            <person name="Sisk P."/>
            <person name="Stolte C."/>
            <person name="Sykes S."/>
            <person name="Thomson T."/>
            <person name="Walk T."/>
            <person name="White J."/>
            <person name="Yandava C."/>
            <person name="Sibley C.D."/>
            <person name="Field T.R."/>
            <person name="Grinwis M."/>
            <person name="Eshaghurshan C.S."/>
            <person name="Surette M.G."/>
            <person name="Haas B."/>
            <person name="Nusbaum C."/>
            <person name="Birren B."/>
        </authorList>
    </citation>
    <scope>NUCLEOTIDE SEQUENCE [LARGE SCALE GENOMIC DNA]</scope>
    <source>
        <strain evidence="1">ATCC 700633</strain>
    </source>
</reference>
<dbReference type="SFLD" id="SFLDG01140">
    <property type="entry name" value="C2.B:_Phosphomannomutase_and_P"/>
    <property type="match status" value="1"/>
</dbReference>
<dbReference type="InterPro" id="IPR036412">
    <property type="entry name" value="HAD-like_sf"/>
</dbReference>
<dbReference type="AlphaFoldDB" id="D0BJQ5"/>
<dbReference type="STRING" id="626369.HMPREF0446_00190"/>
<dbReference type="RefSeq" id="WP_006702465.1">
    <property type="nucleotide sequence ID" value="NZ_KI391971.1"/>
</dbReference>
<dbReference type="Gene3D" id="3.40.50.1000">
    <property type="entry name" value="HAD superfamily/HAD-like"/>
    <property type="match status" value="1"/>
</dbReference>
<gene>
    <name evidence="1" type="ORF">HMPREF0446_00190</name>
</gene>
<comment type="caution">
    <text evidence="1">The sequence shown here is derived from an EMBL/GenBank/DDBJ whole genome shotgun (WGS) entry which is preliminary data.</text>
</comment>
<dbReference type="GO" id="GO:0016791">
    <property type="term" value="F:phosphatase activity"/>
    <property type="evidence" value="ECO:0007669"/>
    <property type="project" value="UniProtKB-ARBA"/>
</dbReference>
<dbReference type="InterPro" id="IPR023214">
    <property type="entry name" value="HAD_sf"/>
</dbReference>
<name>D0BJQ5_9LACT</name>
<sequence>MKPKLIALDLDGTTLNGQSEFNPITIQTLHRLTELGHKIAIVTGRPYRSSKHLYEELGLGGPLVNFNGALCHIPNDENWQGEFHVTLDEEIVFDMLDFHKELECDYFMVEGKHHLYATIENIPDSPYYPKDQQPILLQKDTQLLEKPTAITVFSSIEKQPFIKEKIKQRYGHTIDVRTWGGDMPCLEIVTYGIDKSTGIQHLSRYYGIPTEDVLAFGDEDNDLEMIEFAGHGVAMNNAIDSLKAIADDITPLPHDQDGLAHYLMNYFNLEA</sequence>
<accession>D0BJQ5</accession>
<reference evidence="1" key="2">
    <citation type="submission" date="2011-10" db="EMBL/GenBank/DDBJ databases">
        <title>The Genome Sequence of Granulicatella elegans ATCC 700633.</title>
        <authorList>
            <consortium name="The Broad Institute Genome Sequencing Platform"/>
            <consortium name="The Broad Institute Genome Sequencing Center for Infectious Disease"/>
            <person name="Earl A."/>
            <person name="Ward D."/>
            <person name="Feldgarden M."/>
            <person name="Gevers D."/>
            <person name="Sibley C.D."/>
            <person name="Field T.R."/>
            <person name="Grinwis M."/>
            <person name="Eshaghurshan C.S."/>
            <person name="Surette M.G."/>
            <person name="Young S.K."/>
            <person name="Zeng Q."/>
            <person name="Gargeya S."/>
            <person name="Fitzgerald M."/>
            <person name="Haas B."/>
            <person name="Abouelleil A."/>
            <person name="Alvarado L."/>
            <person name="Arachchi H.M."/>
            <person name="Berlin A."/>
            <person name="Brown A."/>
            <person name="Chapman S.B."/>
            <person name="Chen Z."/>
            <person name="Dunbar C."/>
            <person name="Freedman E."/>
            <person name="Gearin G."/>
            <person name="Goldberg J."/>
            <person name="Griggs A."/>
            <person name="Gujja S."/>
            <person name="Heiman D."/>
            <person name="Howarth C."/>
            <person name="Larson L."/>
            <person name="Lui A."/>
            <person name="MacDonald P.J.P."/>
            <person name="Montmayeur A."/>
            <person name="Murphy C."/>
            <person name="Neiman D."/>
            <person name="Pearson M."/>
            <person name="Priest M."/>
            <person name="Roberts A."/>
            <person name="Saif S."/>
            <person name="Shea T."/>
            <person name="Shenoy N."/>
            <person name="Sisk P."/>
            <person name="Stolte C."/>
            <person name="Sykes S."/>
            <person name="Wortman J."/>
            <person name="Nusbaum C."/>
            <person name="Birren B."/>
        </authorList>
    </citation>
    <scope>NUCLEOTIDE SEQUENCE [LARGE SCALE GENOMIC DNA]</scope>
    <source>
        <strain evidence="1">ATCC 700633</strain>
    </source>
</reference>
<dbReference type="NCBIfam" id="TIGR00099">
    <property type="entry name" value="Cof-subfamily"/>
    <property type="match status" value="1"/>
</dbReference>
<dbReference type="PANTHER" id="PTHR10000">
    <property type="entry name" value="PHOSPHOSERINE PHOSPHATASE"/>
    <property type="match status" value="1"/>
</dbReference>
<evidence type="ECO:0000313" key="1">
    <source>
        <dbReference type="EMBL" id="EEW93308.1"/>
    </source>
</evidence>
<dbReference type="GO" id="GO:0000287">
    <property type="term" value="F:magnesium ion binding"/>
    <property type="evidence" value="ECO:0007669"/>
    <property type="project" value="TreeGrafter"/>
</dbReference>
<dbReference type="GO" id="GO:0005829">
    <property type="term" value="C:cytosol"/>
    <property type="evidence" value="ECO:0007669"/>
    <property type="project" value="TreeGrafter"/>
</dbReference>
<organism evidence="1 2">
    <name type="scientific">Granulicatella elegans ATCC 700633</name>
    <dbReference type="NCBI Taxonomy" id="626369"/>
    <lineage>
        <taxon>Bacteria</taxon>
        <taxon>Bacillati</taxon>
        <taxon>Bacillota</taxon>
        <taxon>Bacilli</taxon>
        <taxon>Lactobacillales</taxon>
        <taxon>Carnobacteriaceae</taxon>
        <taxon>Granulicatella</taxon>
    </lineage>
</organism>
<dbReference type="InterPro" id="IPR006379">
    <property type="entry name" value="HAD-SF_hydro_IIB"/>
</dbReference>
<dbReference type="SUPFAM" id="SSF56784">
    <property type="entry name" value="HAD-like"/>
    <property type="match status" value="1"/>
</dbReference>
<protein>
    <submittedName>
        <fullName evidence="1">Cof-like hydrolase</fullName>
    </submittedName>
</protein>
<dbReference type="Pfam" id="PF08282">
    <property type="entry name" value="Hydrolase_3"/>
    <property type="match status" value="1"/>
</dbReference>
<keyword evidence="2" id="KW-1185">Reference proteome</keyword>
<dbReference type="eggNOG" id="COG0561">
    <property type="taxonomic scope" value="Bacteria"/>
</dbReference>
<dbReference type="NCBIfam" id="TIGR01484">
    <property type="entry name" value="HAD-SF-IIB"/>
    <property type="match status" value="1"/>
</dbReference>
<dbReference type="CDD" id="cd07516">
    <property type="entry name" value="HAD_Pase"/>
    <property type="match status" value="1"/>
</dbReference>
<dbReference type="InterPro" id="IPR000150">
    <property type="entry name" value="Cof"/>
</dbReference>
<evidence type="ECO:0000313" key="2">
    <source>
        <dbReference type="Proteomes" id="UP000002939"/>
    </source>
</evidence>
<dbReference type="Proteomes" id="UP000002939">
    <property type="component" value="Unassembled WGS sequence"/>
</dbReference>
<dbReference type="Gene3D" id="3.30.1240.10">
    <property type="match status" value="1"/>
</dbReference>
<dbReference type="EMBL" id="ACRF02000014">
    <property type="protein sequence ID" value="EEW93308.1"/>
    <property type="molecule type" value="Genomic_DNA"/>
</dbReference>
<dbReference type="OrthoDB" id="9781413at2"/>
<dbReference type="SFLD" id="SFLDS00003">
    <property type="entry name" value="Haloacid_Dehalogenase"/>
    <property type="match status" value="1"/>
</dbReference>